<evidence type="ECO:0000256" key="1">
    <source>
        <dbReference type="SAM" id="MobiDB-lite"/>
    </source>
</evidence>
<dbReference type="EMBL" id="KI392518">
    <property type="protein sequence ID" value="ERN14858.1"/>
    <property type="molecule type" value="Genomic_DNA"/>
</dbReference>
<organism evidence="2 3">
    <name type="scientific">Amborella trichopoda</name>
    <dbReference type="NCBI Taxonomy" id="13333"/>
    <lineage>
        <taxon>Eukaryota</taxon>
        <taxon>Viridiplantae</taxon>
        <taxon>Streptophyta</taxon>
        <taxon>Embryophyta</taxon>
        <taxon>Tracheophyta</taxon>
        <taxon>Spermatophyta</taxon>
        <taxon>Magnoliopsida</taxon>
        <taxon>Amborellales</taxon>
        <taxon>Amborellaceae</taxon>
        <taxon>Amborella</taxon>
    </lineage>
</organism>
<name>U5D3B4_AMBTC</name>
<feature type="region of interest" description="Disordered" evidence="1">
    <location>
        <begin position="135"/>
        <end position="163"/>
    </location>
</feature>
<evidence type="ECO:0000313" key="3">
    <source>
        <dbReference type="Proteomes" id="UP000017836"/>
    </source>
</evidence>
<feature type="compositionally biased region" description="Polar residues" evidence="1">
    <location>
        <begin position="147"/>
        <end position="163"/>
    </location>
</feature>
<dbReference type="AlphaFoldDB" id="U5D3B4"/>
<dbReference type="HOGENOM" id="CLU_1629298_0_0_1"/>
<accession>U5D3B4</accession>
<reference evidence="3" key="1">
    <citation type="journal article" date="2013" name="Science">
        <title>The Amborella genome and the evolution of flowering plants.</title>
        <authorList>
            <consortium name="Amborella Genome Project"/>
        </authorList>
    </citation>
    <scope>NUCLEOTIDE SEQUENCE [LARGE SCALE GENOMIC DNA]</scope>
</reference>
<sequence length="163" mass="17971">MQETINSQKFPFTEFSSSSFISDYHNFPVNFQPFYGAGIWNSDHVPAPQMPEAVSGDSELMIGPESEALPLVFCPPFSDQFNGFEEGFGNSKVSLFMPENGLPENGIEMNRNFAEISESSCGFRQWETANAFGEMDRGRKVGVGDLQSESNSPGSFANLQDTP</sequence>
<keyword evidence="3" id="KW-1185">Reference proteome</keyword>
<evidence type="ECO:0000313" key="2">
    <source>
        <dbReference type="EMBL" id="ERN14858.1"/>
    </source>
</evidence>
<dbReference type="Proteomes" id="UP000017836">
    <property type="component" value="Unassembled WGS sequence"/>
</dbReference>
<protein>
    <submittedName>
        <fullName evidence="2">Uncharacterized protein</fullName>
    </submittedName>
</protein>
<proteinExistence type="predicted"/>
<dbReference type="Gramene" id="ERN14858">
    <property type="protein sequence ID" value="ERN14858"/>
    <property type="gene ID" value="AMTR_s00032p00143850"/>
</dbReference>
<gene>
    <name evidence="2" type="ORF">AMTR_s00032p00143850</name>
</gene>